<proteinExistence type="predicted"/>
<keyword evidence="1" id="KW-0472">Membrane</keyword>
<keyword evidence="4" id="KW-1185">Reference proteome</keyword>
<reference evidence="4 5" key="1">
    <citation type="submission" date="2020-04" db="EMBL/GenBank/DDBJ databases">
        <authorList>
            <person name="Wallbank WR R."/>
            <person name="Pardo Diaz C."/>
            <person name="Kozak K."/>
            <person name="Martin S."/>
            <person name="Jiggins C."/>
            <person name="Moest M."/>
            <person name="Warren A I."/>
            <person name="Byers J.R.P. K."/>
            <person name="Montejo-Kovacevich G."/>
            <person name="Yen C E."/>
        </authorList>
    </citation>
    <scope>NUCLEOTIDE SEQUENCE [LARGE SCALE GENOMIC DNA]</scope>
</reference>
<dbReference type="Proteomes" id="UP000494106">
    <property type="component" value="Unassembled WGS sequence"/>
</dbReference>
<protein>
    <submittedName>
        <fullName evidence="3">Uncharacterized protein</fullName>
    </submittedName>
</protein>
<dbReference type="AlphaFoldDB" id="A0A8S0Z6P1"/>
<name>A0A8S0Z6P1_ARCPL</name>
<feature type="transmembrane region" description="Helical" evidence="1">
    <location>
        <begin position="63"/>
        <end position="85"/>
    </location>
</feature>
<evidence type="ECO:0000256" key="1">
    <source>
        <dbReference type="SAM" id="Phobius"/>
    </source>
</evidence>
<dbReference type="EMBL" id="CADEBC010000301">
    <property type="protein sequence ID" value="CAB3227844.1"/>
    <property type="molecule type" value="Genomic_DNA"/>
</dbReference>
<dbReference type="EMBL" id="CADEBD010000282">
    <property type="protein sequence ID" value="CAB3228294.1"/>
    <property type="molecule type" value="Genomic_DNA"/>
</dbReference>
<sequence>MYSKVPVFKPYCFCLSPRSDLITWGCFKLIITALLMLYFTLTIVEMIAVIIALENMYYIDDVVIFTVILGVLSTDFVVHIIFIVGTYKKNLKFFRMYYLYTVCVLVLTVLQGFVCFEILLKKRFDSFTTLLPLLLFAAVSTFFVYLLIQIYVFVLVRREIVKLKTPVPGRFETKVTVKVEDLHEEEISSTDDNNKEQDMYDSNDITTYSKVNDIGVQS</sequence>
<evidence type="ECO:0000313" key="5">
    <source>
        <dbReference type="Proteomes" id="UP000494256"/>
    </source>
</evidence>
<comment type="caution">
    <text evidence="3">The sequence shown here is derived from an EMBL/GenBank/DDBJ whole genome shotgun (WGS) entry which is preliminary data.</text>
</comment>
<organism evidence="3 5">
    <name type="scientific">Arctia plantaginis</name>
    <name type="common">Wood tiger moth</name>
    <name type="synonym">Phalaena plantaginis</name>
    <dbReference type="NCBI Taxonomy" id="874455"/>
    <lineage>
        <taxon>Eukaryota</taxon>
        <taxon>Metazoa</taxon>
        <taxon>Ecdysozoa</taxon>
        <taxon>Arthropoda</taxon>
        <taxon>Hexapoda</taxon>
        <taxon>Insecta</taxon>
        <taxon>Pterygota</taxon>
        <taxon>Neoptera</taxon>
        <taxon>Endopterygota</taxon>
        <taxon>Lepidoptera</taxon>
        <taxon>Glossata</taxon>
        <taxon>Ditrysia</taxon>
        <taxon>Noctuoidea</taxon>
        <taxon>Erebidae</taxon>
        <taxon>Arctiinae</taxon>
        <taxon>Arctia</taxon>
    </lineage>
</organism>
<dbReference type="Proteomes" id="UP000494256">
    <property type="component" value="Unassembled WGS sequence"/>
</dbReference>
<accession>A0A8S0Z6P1</accession>
<feature type="transmembrane region" description="Helical" evidence="1">
    <location>
        <begin position="97"/>
        <end position="119"/>
    </location>
</feature>
<gene>
    <name evidence="2" type="ORF">APLA_LOCUS3402</name>
    <name evidence="3" type="ORF">APLA_LOCUS3498</name>
</gene>
<evidence type="ECO:0000313" key="4">
    <source>
        <dbReference type="Proteomes" id="UP000494106"/>
    </source>
</evidence>
<dbReference type="OrthoDB" id="10436014at2759"/>
<keyword evidence="1" id="KW-1133">Transmembrane helix</keyword>
<evidence type="ECO:0000313" key="2">
    <source>
        <dbReference type="EMBL" id="CAB3227844.1"/>
    </source>
</evidence>
<evidence type="ECO:0000313" key="3">
    <source>
        <dbReference type="EMBL" id="CAB3228294.1"/>
    </source>
</evidence>
<keyword evidence="1" id="KW-0812">Transmembrane</keyword>
<feature type="transmembrane region" description="Helical" evidence="1">
    <location>
        <begin position="21"/>
        <end position="51"/>
    </location>
</feature>
<feature type="transmembrane region" description="Helical" evidence="1">
    <location>
        <begin position="131"/>
        <end position="156"/>
    </location>
</feature>